<accession>A0A5B3GQA5</accession>
<proteinExistence type="predicted"/>
<comment type="caution">
    <text evidence="1">The sequence shown here is derived from an EMBL/GenBank/DDBJ whole genome shotgun (WGS) entry which is preliminary data.</text>
</comment>
<reference evidence="1 2" key="1">
    <citation type="journal article" date="2019" name="Nat. Med.">
        <title>A library of human gut bacterial isolates paired with longitudinal multiomics data enables mechanistic microbiome research.</title>
        <authorList>
            <person name="Poyet M."/>
            <person name="Groussin M."/>
            <person name="Gibbons S.M."/>
            <person name="Avila-Pacheco J."/>
            <person name="Jiang X."/>
            <person name="Kearney S.M."/>
            <person name="Perrotta A.R."/>
            <person name="Berdy B."/>
            <person name="Zhao S."/>
            <person name="Lieberman T.D."/>
            <person name="Swanson P.K."/>
            <person name="Smith M."/>
            <person name="Roesemann S."/>
            <person name="Alexander J.E."/>
            <person name="Rich S.A."/>
            <person name="Livny J."/>
            <person name="Vlamakis H."/>
            <person name="Clish C."/>
            <person name="Bullock K."/>
            <person name="Deik A."/>
            <person name="Scott J."/>
            <person name="Pierce K.A."/>
            <person name="Xavier R.J."/>
            <person name="Alm E.J."/>
        </authorList>
    </citation>
    <scope>NUCLEOTIDE SEQUENCE [LARGE SCALE GENOMIC DNA]</scope>
    <source>
        <strain evidence="1 2">BIOML-A266</strain>
    </source>
</reference>
<sequence>MNSSDPGIAACGLFCGSCRKFRKGSCPGCRDNEKAVWCKVRSCCRENGWQSCAECTLMPLDACGKFNNFIAGVFQVVFRSDRRGCIARIREVGNEAFAAEMRLSGSYNRPVKRK</sequence>
<dbReference type="EMBL" id="VVXH01000019">
    <property type="protein sequence ID" value="KAA2375844.1"/>
    <property type="molecule type" value="Genomic_DNA"/>
</dbReference>
<dbReference type="AlphaFoldDB" id="A0A5B3GQA5"/>
<gene>
    <name evidence="1" type="ORF">F2Y10_14470</name>
</gene>
<dbReference type="Proteomes" id="UP000322940">
    <property type="component" value="Unassembled WGS sequence"/>
</dbReference>
<name>A0A5B3GQA5_9BACT</name>
<organism evidence="1 2">
    <name type="scientific">Alistipes onderdonkii</name>
    <dbReference type="NCBI Taxonomy" id="328813"/>
    <lineage>
        <taxon>Bacteria</taxon>
        <taxon>Pseudomonadati</taxon>
        <taxon>Bacteroidota</taxon>
        <taxon>Bacteroidia</taxon>
        <taxon>Bacteroidales</taxon>
        <taxon>Rikenellaceae</taxon>
        <taxon>Alistipes</taxon>
    </lineage>
</organism>
<dbReference type="RefSeq" id="WP_130065843.1">
    <property type="nucleotide sequence ID" value="NZ_DAWDXQ010000003.1"/>
</dbReference>
<protein>
    <submittedName>
        <fullName evidence="1">DUF3795 domain-containing protein</fullName>
    </submittedName>
</protein>
<evidence type="ECO:0000313" key="2">
    <source>
        <dbReference type="Proteomes" id="UP000322940"/>
    </source>
</evidence>
<evidence type="ECO:0000313" key="1">
    <source>
        <dbReference type="EMBL" id="KAA2375844.1"/>
    </source>
</evidence>